<organism evidence="7 8">
    <name type="scientific">Convivina intestini</name>
    <dbReference type="NCBI Taxonomy" id="1505726"/>
    <lineage>
        <taxon>Bacteria</taxon>
        <taxon>Bacillati</taxon>
        <taxon>Bacillota</taxon>
        <taxon>Bacilli</taxon>
        <taxon>Lactobacillales</taxon>
        <taxon>Lactobacillaceae</taxon>
        <taxon>Convivina</taxon>
    </lineage>
</organism>
<protein>
    <submittedName>
        <fullName evidence="7">LemA protein</fullName>
    </submittedName>
</protein>
<keyword evidence="3 6" id="KW-0812">Transmembrane</keyword>
<dbReference type="Pfam" id="PF04011">
    <property type="entry name" value="LemA"/>
    <property type="match status" value="1"/>
</dbReference>
<evidence type="ECO:0000313" key="8">
    <source>
        <dbReference type="Proteomes" id="UP000245433"/>
    </source>
</evidence>
<evidence type="ECO:0000313" key="7">
    <source>
        <dbReference type="EMBL" id="PVY85005.1"/>
    </source>
</evidence>
<dbReference type="EMBL" id="QEKT01000003">
    <property type="protein sequence ID" value="PVY85005.1"/>
    <property type="molecule type" value="Genomic_DNA"/>
</dbReference>
<dbReference type="Proteomes" id="UP000245433">
    <property type="component" value="Unassembled WGS sequence"/>
</dbReference>
<evidence type="ECO:0000256" key="1">
    <source>
        <dbReference type="ARBA" id="ARBA00004167"/>
    </source>
</evidence>
<proteinExistence type="inferred from homology"/>
<dbReference type="PANTHER" id="PTHR34478:SF2">
    <property type="entry name" value="MEMBRANE PROTEIN"/>
    <property type="match status" value="1"/>
</dbReference>
<keyword evidence="5 6" id="KW-0472">Membrane</keyword>
<dbReference type="GO" id="GO:0016020">
    <property type="term" value="C:membrane"/>
    <property type="evidence" value="ECO:0007669"/>
    <property type="project" value="UniProtKB-SubCell"/>
</dbReference>
<dbReference type="InterPro" id="IPR023353">
    <property type="entry name" value="LemA-like_dom_sf"/>
</dbReference>
<sequence>MNVINNSQPFYKKKSVIISTVIGLVLVILLGSFIGSSNGLNRSQQDVDEATGSVQTALQNRADLIPNLVNAIKGSQAQESAVYGKIAEARTQYNQAKSNYQNANSQDQKTTAMEGQERALNVMVSAINENYPNLKSGDQVSTLMSQIEGADNRVTYQRLKYNKAVRAYNDKVVSFPSSIVAGMTNHQKLKYFQADSAAQSNPVVDFSK</sequence>
<evidence type="ECO:0000256" key="2">
    <source>
        <dbReference type="ARBA" id="ARBA00008854"/>
    </source>
</evidence>
<gene>
    <name evidence="7" type="ORF">C7384_10324</name>
</gene>
<evidence type="ECO:0000256" key="6">
    <source>
        <dbReference type="SAM" id="Phobius"/>
    </source>
</evidence>
<dbReference type="Gene3D" id="1.20.1440.20">
    <property type="entry name" value="LemA-like domain"/>
    <property type="match status" value="1"/>
</dbReference>
<dbReference type="RefSeq" id="WP_089938584.1">
    <property type="nucleotide sequence ID" value="NZ_CAKOEX010000003.1"/>
</dbReference>
<dbReference type="InterPro" id="IPR007156">
    <property type="entry name" value="MamQ_LemA"/>
</dbReference>
<reference evidence="7 8" key="1">
    <citation type="submission" date="2018-04" db="EMBL/GenBank/DDBJ databases">
        <title>Genomic Encyclopedia of Type Strains, Phase IV (KMG-IV): sequencing the most valuable type-strain genomes for metagenomic binning, comparative biology and taxonomic classification.</title>
        <authorList>
            <person name="Goeker M."/>
        </authorList>
    </citation>
    <scope>NUCLEOTIDE SEQUENCE [LARGE SCALE GENOMIC DNA]</scope>
    <source>
        <strain evidence="7 8">DSM 28795</strain>
    </source>
</reference>
<dbReference type="SUPFAM" id="SSF140478">
    <property type="entry name" value="LemA-like"/>
    <property type="match status" value="1"/>
</dbReference>
<dbReference type="AlphaFoldDB" id="A0A2U1DBD4"/>
<name>A0A2U1DBD4_9LACO</name>
<comment type="similarity">
    <text evidence="2">Belongs to the LemA family.</text>
</comment>
<dbReference type="OrthoDB" id="9804152at2"/>
<keyword evidence="8" id="KW-1185">Reference proteome</keyword>
<comment type="subcellular location">
    <subcellularLocation>
        <location evidence="1">Membrane</location>
        <topology evidence="1">Single-pass membrane protein</topology>
    </subcellularLocation>
</comment>
<dbReference type="PANTHER" id="PTHR34478">
    <property type="entry name" value="PROTEIN LEMA"/>
    <property type="match status" value="1"/>
</dbReference>
<feature type="transmembrane region" description="Helical" evidence="6">
    <location>
        <begin position="16"/>
        <end position="35"/>
    </location>
</feature>
<keyword evidence="4 6" id="KW-1133">Transmembrane helix</keyword>
<comment type="caution">
    <text evidence="7">The sequence shown here is derived from an EMBL/GenBank/DDBJ whole genome shotgun (WGS) entry which is preliminary data.</text>
</comment>
<evidence type="ECO:0000256" key="4">
    <source>
        <dbReference type="ARBA" id="ARBA00022989"/>
    </source>
</evidence>
<evidence type="ECO:0000256" key="5">
    <source>
        <dbReference type="ARBA" id="ARBA00023136"/>
    </source>
</evidence>
<accession>A0A2U1DBD4</accession>
<evidence type="ECO:0000256" key="3">
    <source>
        <dbReference type="ARBA" id="ARBA00022692"/>
    </source>
</evidence>